<keyword evidence="2" id="KW-0472">Membrane</keyword>
<gene>
    <name evidence="3" type="primary">VvCHDp000034_2</name>
    <name evidence="3" type="ORF">CK203_000675</name>
</gene>
<evidence type="ECO:0000313" key="3">
    <source>
        <dbReference type="EMBL" id="RVX23534.1"/>
    </source>
</evidence>
<feature type="region of interest" description="Disordered" evidence="1">
    <location>
        <begin position="75"/>
        <end position="102"/>
    </location>
</feature>
<keyword evidence="2" id="KW-0812">Transmembrane</keyword>
<proteinExistence type="predicted"/>
<sequence>MSVILWCPNDDANERNLDMLSFSFHPAGDLVPSDHVNNWRETTLILTSVLFLASGIWFLGVFLDSVDRFKLDSENQSVQSKATMKPLLEGEDDEMPDTSTGP</sequence>
<evidence type="ECO:0000313" key="4">
    <source>
        <dbReference type="Proteomes" id="UP000288805"/>
    </source>
</evidence>
<accession>A0A438KQP5</accession>
<organism evidence="3 4">
    <name type="scientific">Vitis vinifera</name>
    <name type="common">Grape</name>
    <dbReference type="NCBI Taxonomy" id="29760"/>
    <lineage>
        <taxon>Eukaryota</taxon>
        <taxon>Viridiplantae</taxon>
        <taxon>Streptophyta</taxon>
        <taxon>Embryophyta</taxon>
        <taxon>Tracheophyta</taxon>
        <taxon>Spermatophyta</taxon>
        <taxon>Magnoliopsida</taxon>
        <taxon>eudicotyledons</taxon>
        <taxon>Gunneridae</taxon>
        <taxon>Pentapetalae</taxon>
        <taxon>rosids</taxon>
        <taxon>Vitales</taxon>
        <taxon>Vitaceae</taxon>
        <taxon>Viteae</taxon>
        <taxon>Vitis</taxon>
    </lineage>
</organism>
<evidence type="ECO:0000256" key="1">
    <source>
        <dbReference type="SAM" id="MobiDB-lite"/>
    </source>
</evidence>
<keyword evidence="2" id="KW-1133">Transmembrane helix</keyword>
<evidence type="ECO:0000256" key="2">
    <source>
        <dbReference type="SAM" id="Phobius"/>
    </source>
</evidence>
<reference evidence="3 4" key="1">
    <citation type="journal article" date="2018" name="PLoS Genet.">
        <title>Population sequencing reveals clonal diversity and ancestral inbreeding in the grapevine cultivar Chardonnay.</title>
        <authorList>
            <person name="Roach M.J."/>
            <person name="Johnson D.L."/>
            <person name="Bohlmann J."/>
            <person name="van Vuuren H.J."/>
            <person name="Jones S.J."/>
            <person name="Pretorius I.S."/>
            <person name="Schmidt S.A."/>
            <person name="Borneman A.R."/>
        </authorList>
    </citation>
    <scope>NUCLEOTIDE SEQUENCE [LARGE SCALE GENOMIC DNA]</scope>
    <source>
        <strain evidence="4">cv. Chardonnay</strain>
        <tissue evidence="3">Leaf</tissue>
    </source>
</reference>
<dbReference type="Proteomes" id="UP000288805">
    <property type="component" value="Unassembled WGS sequence"/>
</dbReference>
<feature type="transmembrane region" description="Helical" evidence="2">
    <location>
        <begin position="44"/>
        <end position="63"/>
    </location>
</feature>
<name>A0A438KQP5_VITVI</name>
<dbReference type="AlphaFoldDB" id="A0A438KQP5"/>
<comment type="caution">
    <text evidence="3">The sequence shown here is derived from an EMBL/GenBank/DDBJ whole genome shotgun (WGS) entry which is preliminary data.</text>
</comment>
<protein>
    <submittedName>
        <fullName evidence="3">Putative sphingolipid transporter spinster-like 2</fullName>
    </submittedName>
</protein>
<dbReference type="EMBL" id="QGNW01000001">
    <property type="protein sequence ID" value="RVX23534.1"/>
    <property type="molecule type" value="Genomic_DNA"/>
</dbReference>